<dbReference type="PANTHER" id="PTHR11200:SF286">
    <property type="entry name" value="5-PHOSPHATASE, PUTATIVE (AFU_ORTHOLOGUE AFUA_5G07600)-RELATED"/>
    <property type="match status" value="1"/>
</dbReference>
<feature type="domain" description="Inositol polyphosphate-related phosphatase" evidence="3">
    <location>
        <begin position="173"/>
        <end position="560"/>
    </location>
</feature>
<dbReference type="EMBL" id="NAJL01000036">
    <property type="protein sequence ID" value="TKA25295.1"/>
    <property type="molecule type" value="Genomic_DNA"/>
</dbReference>
<comment type="caution">
    <text evidence="4">The sequence shown here is derived from an EMBL/GenBank/DDBJ whole genome shotgun (WGS) entry which is preliminary data.</text>
</comment>
<organism evidence="4 5">
    <name type="scientific">Salinomyces thailandicus</name>
    <dbReference type="NCBI Taxonomy" id="706561"/>
    <lineage>
        <taxon>Eukaryota</taxon>
        <taxon>Fungi</taxon>
        <taxon>Dikarya</taxon>
        <taxon>Ascomycota</taxon>
        <taxon>Pezizomycotina</taxon>
        <taxon>Dothideomycetes</taxon>
        <taxon>Dothideomycetidae</taxon>
        <taxon>Mycosphaerellales</taxon>
        <taxon>Teratosphaeriaceae</taxon>
        <taxon>Salinomyces</taxon>
    </lineage>
</organism>
<evidence type="ECO:0000313" key="4">
    <source>
        <dbReference type="EMBL" id="TKA25295.1"/>
    </source>
</evidence>
<feature type="compositionally biased region" description="Basic and acidic residues" evidence="1">
    <location>
        <begin position="419"/>
        <end position="437"/>
    </location>
</feature>
<keyword evidence="2" id="KW-0472">Membrane</keyword>
<dbReference type="Pfam" id="PF22669">
    <property type="entry name" value="Exo_endo_phos2"/>
    <property type="match status" value="2"/>
</dbReference>
<keyword evidence="2" id="KW-1133">Transmembrane helix</keyword>
<keyword evidence="2" id="KW-0812">Transmembrane</keyword>
<feature type="region of interest" description="Disordered" evidence="1">
    <location>
        <begin position="400"/>
        <end position="437"/>
    </location>
</feature>
<dbReference type="SUPFAM" id="SSF56219">
    <property type="entry name" value="DNase I-like"/>
    <property type="match status" value="1"/>
</dbReference>
<evidence type="ECO:0000259" key="3">
    <source>
        <dbReference type="SMART" id="SM00128"/>
    </source>
</evidence>
<name>A0A4U0TU06_9PEZI</name>
<dbReference type="Proteomes" id="UP000308549">
    <property type="component" value="Unassembled WGS sequence"/>
</dbReference>
<dbReference type="GO" id="GO:0004439">
    <property type="term" value="F:phosphatidylinositol-4,5-bisphosphate 5-phosphatase activity"/>
    <property type="evidence" value="ECO:0007669"/>
    <property type="project" value="TreeGrafter"/>
</dbReference>
<dbReference type="SMART" id="SM00128">
    <property type="entry name" value="IPPc"/>
    <property type="match status" value="1"/>
</dbReference>
<dbReference type="AlphaFoldDB" id="A0A4U0TU06"/>
<evidence type="ECO:0000313" key="5">
    <source>
        <dbReference type="Proteomes" id="UP000308549"/>
    </source>
</evidence>
<evidence type="ECO:0000256" key="2">
    <source>
        <dbReference type="SAM" id="Phobius"/>
    </source>
</evidence>
<reference evidence="4 5" key="1">
    <citation type="submission" date="2017-03" db="EMBL/GenBank/DDBJ databases">
        <title>Genomes of endolithic fungi from Antarctica.</title>
        <authorList>
            <person name="Coleine C."/>
            <person name="Masonjones S."/>
            <person name="Stajich J.E."/>
        </authorList>
    </citation>
    <scope>NUCLEOTIDE SEQUENCE [LARGE SCALE GENOMIC DNA]</scope>
    <source>
        <strain evidence="4 5">CCFEE 6315</strain>
    </source>
</reference>
<dbReference type="InterPro" id="IPR000300">
    <property type="entry name" value="IPPc"/>
</dbReference>
<gene>
    <name evidence="4" type="ORF">B0A50_06199</name>
</gene>
<proteinExistence type="predicted"/>
<feature type="region of interest" description="Disordered" evidence="1">
    <location>
        <begin position="356"/>
        <end position="378"/>
    </location>
</feature>
<keyword evidence="5" id="KW-1185">Reference proteome</keyword>
<dbReference type="PANTHER" id="PTHR11200">
    <property type="entry name" value="INOSITOL 5-PHOSPHATASE"/>
    <property type="match status" value="1"/>
</dbReference>
<protein>
    <recommendedName>
        <fullName evidence="3">Inositol polyphosphate-related phosphatase domain-containing protein</fullName>
    </recommendedName>
</protein>
<evidence type="ECO:0000256" key="1">
    <source>
        <dbReference type="SAM" id="MobiDB-lite"/>
    </source>
</evidence>
<dbReference type="InterPro" id="IPR046985">
    <property type="entry name" value="IP5"/>
</dbReference>
<feature type="compositionally biased region" description="Basic and acidic residues" evidence="1">
    <location>
        <begin position="356"/>
        <end position="369"/>
    </location>
</feature>
<dbReference type="OrthoDB" id="62798at2759"/>
<dbReference type="InterPro" id="IPR036691">
    <property type="entry name" value="Endo/exonu/phosph_ase_sf"/>
</dbReference>
<sequence>MKDEYATDADFSTAMVTPEMMMEEVAALFVGLSTLHLELVAPSLEVMMFTPDREFDLDGLFAFKRVSNKPQVHVKPTLIVEGLLYSLALDVQRPPFNLSNWGTAQNRISSLATSASEGKGWCDLELSTLSAGSFDANGLNTLIKRVLAEQEDVAWNDSEWTRAAVAGRKRTMADLNIYLTTFNCGRASINIDYFSNFLFDALSGPHPLPPDLIVLSLQEIAPIGYSFLGGSLLTPYFSRFTQAVADATRNKFPAGDVVYHEPLVRKAGMTSIMVFAKEEIWHRVHGVDSAGVGVGLWEMGNKGAVGVRLALGGSGDEDALLTFVAAHLAPMESEWERRNQDWKSICEGLVFESEEHEKRASGVGEREPLLSKQSTATNNTLFNPPTHLFFLGDLNYRAADTAPHSDSHPTWPQPVSDPSDPRHPTHHLQNDQLHREQSQNHTLHNLSEASITFPPTYKYSRTAQNQATHSIKTIAQKQADGRTNMVTQVVRPNERAGDDDDDSEEVWKWAQHRVPSWCDRILFLAAAKPDVKAYEALPVQPTSDHRPVVLSCAVARRRVEAGAVQAPFAVRGDWRERRAAARRLEVVVGVLAYLGLTWEGRALVFGTVVGLVGGSLALRALLAM</sequence>
<dbReference type="GO" id="GO:0046856">
    <property type="term" value="P:phosphatidylinositol dephosphorylation"/>
    <property type="evidence" value="ECO:0007669"/>
    <property type="project" value="InterPro"/>
</dbReference>
<accession>A0A4U0TU06</accession>
<dbReference type="Gene3D" id="3.60.10.10">
    <property type="entry name" value="Endonuclease/exonuclease/phosphatase"/>
    <property type="match status" value="1"/>
</dbReference>
<feature type="transmembrane region" description="Helical" evidence="2">
    <location>
        <begin position="602"/>
        <end position="622"/>
    </location>
</feature>